<dbReference type="PRINTS" id="PR00313">
    <property type="entry name" value="CABNDNGRPT"/>
</dbReference>
<reference evidence="1 2" key="1">
    <citation type="journal article" date="2014" name="Genome Announc.">
        <title>Complete Genome Sequence of Hyphomicrobium nitrativorans Strain NL23, a Denitrifying Bacterium Isolated from Biofilm of a Methanol-Fed Denitrification System Treating Seawater at the Montreal Biodome.</title>
        <authorList>
            <person name="Martineau C."/>
            <person name="Villeneuve C."/>
            <person name="Mauffrey F."/>
            <person name="Villemur R."/>
        </authorList>
    </citation>
    <scope>NUCLEOTIDE SEQUENCE [LARGE SCALE GENOMIC DNA]</scope>
    <source>
        <strain evidence="1">NL23</strain>
    </source>
</reference>
<evidence type="ECO:0008006" key="3">
    <source>
        <dbReference type="Google" id="ProtNLM"/>
    </source>
</evidence>
<sequence>MSLIDSPVVERPMPSVRVERVPVETLSLGRFGFDHLQLVFRSDFEAARAPQEDWFVIEGIRDANGRDVRLAVDGWHGGTTLSDANGGLVGDALTARIGTPESRGPREIAEGSGAVELWATLVSYAAEIEAQKFPYIALALPGSPLPTLNSSSLVSSLLYHAGLDIGDAMPAGLRFSPGKKTLLGTSADETLATGKSFNAVLAGAGDDRLFGRNEQGVVDKLFGGRGDDVIHWSEGFDIVHGGEPGLAYEDDGVDTIDYSGAGKVRLEAPRPGPAHVAPDFIASYAGGEDRLFSIEHIVWDVRSDRLSIGPGVGLSSPPVRIDFGGEHPSGKGDVIDLAAADAGFEIVPAGERTLQFTARVPWNGAEAHGLNVHGAEWIVGSPHGDRFVLAKGLRGVEGGMGDDVFDLRAAERMFVSPGGGENTVIVGAGEIAARSGAGVDRYVIAHPSASLVIDDALPHDRIVVAWTPARVSAAYDAASPRDLVVRVESEIDNETGAEIRVRGHQAGDLGLDSARGIAWVADGQHFTMTSPPPTEPANAVEVSDSIAISPEATSRVWGTLEPDDMADVAECGMIGLSLWDPIGLLGGG</sequence>
<dbReference type="SUPFAM" id="SSF51120">
    <property type="entry name" value="beta-Roll"/>
    <property type="match status" value="1"/>
</dbReference>
<dbReference type="Gene3D" id="2.150.10.10">
    <property type="entry name" value="Serralysin-like metalloprotease, C-terminal"/>
    <property type="match status" value="1"/>
</dbReference>
<keyword evidence="2" id="KW-1185">Reference proteome</keyword>
<dbReference type="KEGG" id="hni:W911_01700"/>
<protein>
    <recommendedName>
        <fullName evidence="3">Calcium-binding protein</fullName>
    </recommendedName>
</protein>
<evidence type="ECO:0000313" key="2">
    <source>
        <dbReference type="Proteomes" id="UP000018542"/>
    </source>
</evidence>
<dbReference type="InterPro" id="IPR011049">
    <property type="entry name" value="Serralysin-like_metalloprot_C"/>
</dbReference>
<organism evidence="1 2">
    <name type="scientific">Hyphomicrobium nitrativorans NL23</name>
    <dbReference type="NCBI Taxonomy" id="1029756"/>
    <lineage>
        <taxon>Bacteria</taxon>
        <taxon>Pseudomonadati</taxon>
        <taxon>Pseudomonadota</taxon>
        <taxon>Alphaproteobacteria</taxon>
        <taxon>Hyphomicrobiales</taxon>
        <taxon>Hyphomicrobiaceae</taxon>
        <taxon>Hyphomicrobium</taxon>
    </lineage>
</organism>
<dbReference type="EMBL" id="CP006912">
    <property type="protein sequence ID" value="AHB49840.1"/>
    <property type="molecule type" value="Genomic_DNA"/>
</dbReference>
<gene>
    <name evidence="1" type="ORF">W911_01700</name>
</gene>
<dbReference type="Proteomes" id="UP000018542">
    <property type="component" value="Chromosome"/>
</dbReference>
<proteinExistence type="predicted"/>
<accession>V5SIF8</accession>
<dbReference type="PATRIC" id="fig|1029756.8.peg.360"/>
<evidence type="ECO:0000313" key="1">
    <source>
        <dbReference type="EMBL" id="AHB49840.1"/>
    </source>
</evidence>
<dbReference type="HOGENOM" id="CLU_463654_0_0_5"/>
<dbReference type="STRING" id="1029756.W911_01700"/>
<name>V5SIF8_9HYPH</name>
<dbReference type="AlphaFoldDB" id="V5SIF8"/>